<gene>
    <name evidence="6" type="primary">Slc7a11_2</name>
    <name evidence="6" type="ORF">GTO96_0004721</name>
</gene>
<name>A0A8X7XIY3_POLSE</name>
<feature type="transmembrane region" description="Helical" evidence="5">
    <location>
        <begin position="566"/>
        <end position="584"/>
    </location>
</feature>
<evidence type="ECO:0000256" key="2">
    <source>
        <dbReference type="ARBA" id="ARBA00022692"/>
    </source>
</evidence>
<dbReference type="Gene3D" id="1.20.1740.10">
    <property type="entry name" value="Amino acid/polyamine transporter I"/>
    <property type="match status" value="5"/>
</dbReference>
<dbReference type="InterPro" id="IPR002293">
    <property type="entry name" value="AA/rel_permease1"/>
</dbReference>
<feature type="transmembrane region" description="Helical" evidence="5">
    <location>
        <begin position="324"/>
        <end position="342"/>
    </location>
</feature>
<reference evidence="6 7" key="1">
    <citation type="journal article" date="2021" name="Cell">
        <title>Tracing the genetic footprints of vertebrate landing in non-teleost ray-finned fishes.</title>
        <authorList>
            <person name="Bi X."/>
            <person name="Wang K."/>
            <person name="Yang L."/>
            <person name="Pan H."/>
            <person name="Jiang H."/>
            <person name="Wei Q."/>
            <person name="Fang M."/>
            <person name="Yu H."/>
            <person name="Zhu C."/>
            <person name="Cai Y."/>
            <person name="He Y."/>
            <person name="Gan X."/>
            <person name="Zeng H."/>
            <person name="Yu D."/>
            <person name="Zhu Y."/>
            <person name="Jiang H."/>
            <person name="Qiu Q."/>
            <person name="Yang H."/>
            <person name="Zhang Y.E."/>
            <person name="Wang W."/>
            <person name="Zhu M."/>
            <person name="He S."/>
            <person name="Zhang G."/>
        </authorList>
    </citation>
    <scope>NUCLEOTIDE SEQUENCE [LARGE SCALE GENOMIC DNA]</scope>
    <source>
        <strain evidence="6">Bchr_013</strain>
    </source>
</reference>
<feature type="transmembrane region" description="Helical" evidence="5">
    <location>
        <begin position="426"/>
        <end position="446"/>
    </location>
</feature>
<dbReference type="Pfam" id="PF13520">
    <property type="entry name" value="AA_permease_2"/>
    <property type="match status" value="3"/>
</dbReference>
<dbReference type="PANTHER" id="PTHR11785:SF246">
    <property type="entry name" value="CYSTINE_GLUTAMATE TRANSPORTER"/>
    <property type="match status" value="1"/>
</dbReference>
<evidence type="ECO:0000256" key="5">
    <source>
        <dbReference type="SAM" id="Phobius"/>
    </source>
</evidence>
<feature type="transmembrane region" description="Helical" evidence="5">
    <location>
        <begin position="622"/>
        <end position="640"/>
    </location>
</feature>
<feature type="transmembrane region" description="Helical" evidence="5">
    <location>
        <begin position="538"/>
        <end position="560"/>
    </location>
</feature>
<keyword evidence="3 5" id="KW-1133">Transmembrane helix</keyword>
<dbReference type="Proteomes" id="UP000886611">
    <property type="component" value="Unassembled WGS sequence"/>
</dbReference>
<protein>
    <submittedName>
        <fullName evidence="6">XCT protein</fullName>
    </submittedName>
</protein>
<evidence type="ECO:0000313" key="7">
    <source>
        <dbReference type="Proteomes" id="UP000886611"/>
    </source>
</evidence>
<feature type="transmembrane region" description="Helical" evidence="5">
    <location>
        <begin position="88"/>
        <end position="106"/>
    </location>
</feature>
<feature type="transmembrane region" description="Helical" evidence="5">
    <location>
        <begin position="453"/>
        <end position="474"/>
    </location>
</feature>
<dbReference type="AlphaFoldDB" id="A0A8X7XIY3"/>
<proteinExistence type="predicted"/>
<evidence type="ECO:0000256" key="3">
    <source>
        <dbReference type="ARBA" id="ARBA00022989"/>
    </source>
</evidence>
<evidence type="ECO:0000256" key="1">
    <source>
        <dbReference type="ARBA" id="ARBA00004141"/>
    </source>
</evidence>
<evidence type="ECO:0000313" key="6">
    <source>
        <dbReference type="EMBL" id="KAG2468817.1"/>
    </source>
</evidence>
<dbReference type="EMBL" id="JAATIS010000220">
    <property type="protein sequence ID" value="KAG2468817.1"/>
    <property type="molecule type" value="Genomic_DNA"/>
</dbReference>
<sequence>MARIETVYLRKNVNLLGSLCIIVGSIVGSGIFIAPKGILRNSGNVGLSLIIWLATGILSTFVMSYAWFLGALCFAELGTCIKKSGAHYIYILETLGPMPAFLRLWAQFILIRNLPLSIILSMVTVTIAYLLTNISYYMVMTSQEVLESNAVAVVCEFTFNNYEQINIRMTLKVCLTFADRALQGFSSVIPVLVAVSCFGSLIGGCFATPRDRPSRDAWKDREAAYMSPGHEGATALDLEGTMGEEQYSMVVVMILVGELFGLLNFYSFSQWLFTGLTTMGLIIHRYRNPDLPRPFKVHLFIPAVFTIVCFFIVGMSLYSDPVNTGISFALTLTGVPIYFLAVQKQRLPLRFIRAFRALCYAELGTSIKKSGGHYIYLLETLGPLPAFLRLWAEFIMIRPAVSSVVSLAFGRYIVEPFFNPCPAPEVLVKMLSIMGFSFVVAVNCWSVNWTSRLQILLTSIKLGALVLIIVPGMIKLSSGQTENFHKAFDTSSLTLDKLPLAVYAGLYAYAGWMLFSGSREGQWPVLFAMIHIRRHTPLPALLLMYPMVVFMILAGELFGLVNFYSFARWLFIGLTTMGLMVHRYRNPDLPRPFKVYLFVPAVFTVVCFFIVGMSLYSDPVNTGISFALTLTGIPVYFLVVKKQRLPLCVIRAFRKWKQGFLYFKIQTISYSIHKYQSP</sequence>
<feature type="non-terminal residue" evidence="6">
    <location>
        <position position="1"/>
    </location>
</feature>
<comment type="caution">
    <text evidence="6">The sequence shown here is derived from an EMBL/GenBank/DDBJ whole genome shotgun (WGS) entry which is preliminary data.</text>
</comment>
<feature type="transmembrane region" description="Helical" evidence="5">
    <location>
        <begin position="596"/>
        <end position="616"/>
    </location>
</feature>
<accession>A0A8X7XIY3</accession>
<feature type="transmembrane region" description="Helical" evidence="5">
    <location>
        <begin position="46"/>
        <end position="68"/>
    </location>
</feature>
<feature type="transmembrane region" description="Helical" evidence="5">
    <location>
        <begin position="185"/>
        <end position="207"/>
    </location>
</feature>
<keyword evidence="7" id="KW-1185">Reference proteome</keyword>
<feature type="transmembrane region" description="Helical" evidence="5">
    <location>
        <begin position="299"/>
        <end position="318"/>
    </location>
</feature>
<keyword evidence="4 5" id="KW-0472">Membrane</keyword>
<evidence type="ECO:0000256" key="4">
    <source>
        <dbReference type="ARBA" id="ARBA00023136"/>
    </source>
</evidence>
<dbReference type="InterPro" id="IPR050598">
    <property type="entry name" value="AminoAcid_Transporter"/>
</dbReference>
<comment type="subcellular location">
    <subcellularLocation>
        <location evidence="1">Membrane</location>
        <topology evidence="1">Multi-pass membrane protein</topology>
    </subcellularLocation>
</comment>
<feature type="transmembrane region" description="Helical" evidence="5">
    <location>
        <begin position="271"/>
        <end position="287"/>
    </location>
</feature>
<feature type="transmembrane region" description="Helical" evidence="5">
    <location>
        <begin position="15"/>
        <end position="34"/>
    </location>
</feature>
<organism evidence="6 7">
    <name type="scientific">Polypterus senegalus</name>
    <name type="common">Senegal bichir</name>
    <dbReference type="NCBI Taxonomy" id="55291"/>
    <lineage>
        <taxon>Eukaryota</taxon>
        <taxon>Metazoa</taxon>
        <taxon>Chordata</taxon>
        <taxon>Craniata</taxon>
        <taxon>Vertebrata</taxon>
        <taxon>Euteleostomi</taxon>
        <taxon>Actinopterygii</taxon>
        <taxon>Polypteriformes</taxon>
        <taxon>Polypteridae</taxon>
        <taxon>Polypterus</taxon>
    </lineage>
</organism>
<dbReference type="GO" id="GO:0015179">
    <property type="term" value="F:L-amino acid transmembrane transporter activity"/>
    <property type="evidence" value="ECO:0007669"/>
    <property type="project" value="TreeGrafter"/>
</dbReference>
<feature type="non-terminal residue" evidence="6">
    <location>
        <position position="678"/>
    </location>
</feature>
<dbReference type="PANTHER" id="PTHR11785">
    <property type="entry name" value="AMINO ACID TRANSPORTER"/>
    <property type="match status" value="1"/>
</dbReference>
<feature type="transmembrane region" description="Helical" evidence="5">
    <location>
        <begin position="118"/>
        <end position="139"/>
    </location>
</feature>
<dbReference type="GO" id="GO:0016020">
    <property type="term" value="C:membrane"/>
    <property type="evidence" value="ECO:0007669"/>
    <property type="project" value="UniProtKB-SubCell"/>
</dbReference>
<feature type="transmembrane region" description="Helical" evidence="5">
    <location>
        <begin position="500"/>
        <end position="517"/>
    </location>
</feature>
<keyword evidence="2 5" id="KW-0812">Transmembrane</keyword>